<dbReference type="InterPro" id="IPR049233">
    <property type="entry name" value="DUF6830"/>
</dbReference>
<protein>
    <recommendedName>
        <fullName evidence="1">DUF6830 domain-containing protein</fullName>
    </recommendedName>
</protein>
<dbReference type="Proteomes" id="UP000054270">
    <property type="component" value="Unassembled WGS sequence"/>
</dbReference>
<dbReference type="OMA" id="HKANTIM"/>
<sequence>MPSLCPRCKKRFKNESNTLNHMNQPYSRCRMRYERLLSVSLQKQARPTSAPHCSPQAVPTPRCSTIPDDSCLGDEPSPKTSTGGIYEPDRDIDIQDPNHYHVLEYPGSAKIFGPGANFMDKFDEDQYASERTEHPYYPFASRDEWEFASYLLRSSLSMAAIDKLLRLELTKRMGLSFRTAKDLRSRAEILPAGPQWSSKPMKTIYPTKNSIMLYYRDPLQCIQSLMHSPLVKDSIAFTPLQVFRTAEKVMRVYSEWLSGEAAWNMQSQLPAGATILGTVLSSDKTNISAMTGNRQAHPLLISLANLDMDFRMKASNHAFLLLALLPIPQFIHPTERLRGILADRLFHECLDVITQPLKTAAQIGIMMSDALGGSTTIGQLQSLEARVDPWDLRAYFKEAQASFRLNGVHRPFWCDWPLSDPSDFLTPEPLHHWHKQFWDHDAKWCVKALGASEIDFRFSVLHPHTGFRSFTQGISALKQVTGREHRDVQRYIIPVVADAVSKEFLIAIRALMDFRYLAQAPEIDEAACLLIESALQEFHAHKHAIIAAGARCGDANNPIDNWHIPKIEFLQSVVPNIRTNGAAIQWSADRTENAHITEVKDPARSSNNHGYEAQICRFLDRSEKCRLFDLATAVRDAGFDFRARFGSSLETDNADDAASTSSETFEDDLIRFTKTSSLLESIDPVVSLASSTTQHFVDYFARADWLSKHIPITPTPHRTSSVRQVAFHLQRDPKLKRMAIDEAATLFNLLDLRPALHDYMSRLNADTNSLHISVVGGRRIASQQCSLPFSQVEMWTKFLIQGRAYHHPHHPVPPQTINAAPPSTDWPHGRCDAVIINTDSSKEWPSSGLCGHQVVQLRAVFRVIPPNDRGPNGHRFLTYVQRFDVVPQANPKISGSPNLRGQYPDPAAGMYVVKKALRANGDPMGDIVPLQQIRSLVELTPRFGKKADRRFQRSNTLQYGNEYWLDKYFDKDLYYALNNATT</sequence>
<dbReference type="Pfam" id="PF20722">
    <property type="entry name" value="DUF6830"/>
    <property type="match status" value="1"/>
</dbReference>
<dbReference type="Pfam" id="PF18759">
    <property type="entry name" value="Plavaka"/>
    <property type="match status" value="2"/>
</dbReference>
<organism evidence="2 3">
    <name type="scientific">Hypholoma sublateritium (strain FD-334 SS-4)</name>
    <dbReference type="NCBI Taxonomy" id="945553"/>
    <lineage>
        <taxon>Eukaryota</taxon>
        <taxon>Fungi</taxon>
        <taxon>Dikarya</taxon>
        <taxon>Basidiomycota</taxon>
        <taxon>Agaricomycotina</taxon>
        <taxon>Agaricomycetes</taxon>
        <taxon>Agaricomycetidae</taxon>
        <taxon>Agaricales</taxon>
        <taxon>Agaricineae</taxon>
        <taxon>Strophariaceae</taxon>
        <taxon>Hypholoma</taxon>
    </lineage>
</organism>
<evidence type="ECO:0000313" key="3">
    <source>
        <dbReference type="Proteomes" id="UP000054270"/>
    </source>
</evidence>
<evidence type="ECO:0000313" key="2">
    <source>
        <dbReference type="EMBL" id="KJA23491.1"/>
    </source>
</evidence>
<dbReference type="InterPro" id="IPR041078">
    <property type="entry name" value="Plavaka"/>
</dbReference>
<accession>A0A0D2P457</accession>
<name>A0A0D2P457_HYPSF</name>
<dbReference type="AlphaFoldDB" id="A0A0D2P457"/>
<feature type="domain" description="DUF6830" evidence="1">
    <location>
        <begin position="698"/>
        <end position="856"/>
    </location>
</feature>
<evidence type="ECO:0000259" key="1">
    <source>
        <dbReference type="Pfam" id="PF20722"/>
    </source>
</evidence>
<gene>
    <name evidence="2" type="ORF">HYPSUDRAFT_66180</name>
</gene>
<proteinExistence type="predicted"/>
<reference evidence="3" key="1">
    <citation type="submission" date="2014-04" db="EMBL/GenBank/DDBJ databases">
        <title>Evolutionary Origins and Diversification of the Mycorrhizal Mutualists.</title>
        <authorList>
            <consortium name="DOE Joint Genome Institute"/>
            <consortium name="Mycorrhizal Genomics Consortium"/>
            <person name="Kohler A."/>
            <person name="Kuo A."/>
            <person name="Nagy L.G."/>
            <person name="Floudas D."/>
            <person name="Copeland A."/>
            <person name="Barry K.W."/>
            <person name="Cichocki N."/>
            <person name="Veneault-Fourrey C."/>
            <person name="LaButti K."/>
            <person name="Lindquist E.A."/>
            <person name="Lipzen A."/>
            <person name="Lundell T."/>
            <person name="Morin E."/>
            <person name="Murat C."/>
            <person name="Riley R."/>
            <person name="Ohm R."/>
            <person name="Sun H."/>
            <person name="Tunlid A."/>
            <person name="Henrissat B."/>
            <person name="Grigoriev I.V."/>
            <person name="Hibbett D.S."/>
            <person name="Martin F."/>
        </authorList>
    </citation>
    <scope>NUCLEOTIDE SEQUENCE [LARGE SCALE GENOMIC DNA]</scope>
    <source>
        <strain evidence="3">FD-334 SS-4</strain>
    </source>
</reference>
<dbReference type="EMBL" id="KN817542">
    <property type="protein sequence ID" value="KJA23491.1"/>
    <property type="molecule type" value="Genomic_DNA"/>
</dbReference>
<dbReference type="OrthoDB" id="3232986at2759"/>
<keyword evidence="3" id="KW-1185">Reference proteome</keyword>